<dbReference type="SUPFAM" id="SSF56796">
    <property type="entry name" value="Dehydroquinate synthase-like"/>
    <property type="match status" value="1"/>
</dbReference>
<keyword evidence="12" id="KW-1185">Reference proteome</keyword>
<evidence type="ECO:0000259" key="9">
    <source>
        <dbReference type="Pfam" id="PF01761"/>
    </source>
</evidence>
<evidence type="ECO:0000256" key="5">
    <source>
        <dbReference type="ARBA" id="ARBA00023027"/>
    </source>
</evidence>
<evidence type="ECO:0000256" key="1">
    <source>
        <dbReference type="ARBA" id="ARBA00001911"/>
    </source>
</evidence>
<keyword evidence="7 11" id="KW-0456">Lyase</keyword>
<comment type="cofactor">
    <cofactor evidence="1">
        <name>NAD(+)</name>
        <dbReference type="ChEBI" id="CHEBI:57540"/>
    </cofactor>
</comment>
<keyword evidence="3" id="KW-0028">Amino-acid biosynthesis</keyword>
<dbReference type="PANTHER" id="PTHR43622:SF7">
    <property type="entry name" value="3-DEHYDROQUINATE SYNTHASE, CHLOROPLASTIC"/>
    <property type="match status" value="1"/>
</dbReference>
<dbReference type="GO" id="GO:0009073">
    <property type="term" value="P:aromatic amino acid family biosynthetic process"/>
    <property type="evidence" value="ECO:0007669"/>
    <property type="project" value="UniProtKB-KW"/>
</dbReference>
<dbReference type="GO" id="GO:0008652">
    <property type="term" value="P:amino acid biosynthetic process"/>
    <property type="evidence" value="ECO:0007669"/>
    <property type="project" value="UniProtKB-KW"/>
</dbReference>
<dbReference type="Proteomes" id="UP000294843">
    <property type="component" value="Unassembled WGS sequence"/>
</dbReference>
<dbReference type="RefSeq" id="WP_133450673.1">
    <property type="nucleotide sequence ID" value="NZ_SCWF01000001.1"/>
</dbReference>
<dbReference type="EC" id="4.2.3.4" evidence="11"/>
<dbReference type="GO" id="GO:0046872">
    <property type="term" value="F:metal ion binding"/>
    <property type="evidence" value="ECO:0007669"/>
    <property type="project" value="UniProtKB-KW"/>
</dbReference>
<reference evidence="11 12" key="1">
    <citation type="submission" date="2019-01" db="EMBL/GenBank/DDBJ databases">
        <title>Draft genome sequences of the type strains of six Macrococcus species.</title>
        <authorList>
            <person name="Mazhar S."/>
            <person name="Altermann E."/>
            <person name="Hill C."/>
            <person name="Mcauliffe O."/>
        </authorList>
    </citation>
    <scope>NUCLEOTIDE SEQUENCE [LARGE SCALE GENOMIC DNA]</scope>
    <source>
        <strain evidence="11 12">ATCC 51825</strain>
    </source>
</reference>
<feature type="domain" description="3-dehydroquinate synthase N-terminal" evidence="9">
    <location>
        <begin position="58"/>
        <end position="167"/>
    </location>
</feature>
<dbReference type="Pfam" id="PF24621">
    <property type="entry name" value="DHQS_C"/>
    <property type="match status" value="1"/>
</dbReference>
<gene>
    <name evidence="11" type="ORF">ERX55_00740</name>
</gene>
<keyword evidence="8" id="KW-0170">Cobalt</keyword>
<keyword evidence="4" id="KW-0479">Metal-binding</keyword>
<dbReference type="GO" id="GO:0003856">
    <property type="term" value="F:3-dehydroquinate synthase activity"/>
    <property type="evidence" value="ECO:0007669"/>
    <property type="project" value="UniProtKB-EC"/>
</dbReference>
<sequence>MEFSTHYKDDNYTVYVEHGALRKLDTSSYDQVIVIIDEKVHALHEERLTAITATATVFQVAAGESLKTLAAYSTLINQIIDRGVTRKSVIVAIGGGSVGDFAGFIAATLLRGIDFIQVPTTILAHDSAIGGKVGINAESGKNLIGAFKRPKAVIYDLDFLTTLSYAEKLSGFGEIVKHAMLDSYAALEALQQDYSDKNKLARLDALDHWLIKGMAQKLKIVEADEHEAGLRKVLNLGHTFGHAVEFTHHIPHGQAVMHGLLLTGILSDRDMRPLAAWFRELGLAPIDYQPFDTYYQLMLKDKKNQDGSIQFVLMDQRIQAVSKERLLHAFNKLGEFDAD</sequence>
<accession>A0A4R6C271</accession>
<evidence type="ECO:0000256" key="2">
    <source>
        <dbReference type="ARBA" id="ARBA00001941"/>
    </source>
</evidence>
<dbReference type="PANTHER" id="PTHR43622">
    <property type="entry name" value="3-DEHYDROQUINATE SYNTHASE"/>
    <property type="match status" value="1"/>
</dbReference>
<dbReference type="Gene3D" id="3.40.50.1970">
    <property type="match status" value="1"/>
</dbReference>
<evidence type="ECO:0000256" key="4">
    <source>
        <dbReference type="ARBA" id="ARBA00022723"/>
    </source>
</evidence>
<name>A0A4R6C271_9STAP</name>
<evidence type="ECO:0000313" key="12">
    <source>
        <dbReference type="Proteomes" id="UP000294843"/>
    </source>
</evidence>
<keyword evidence="6" id="KW-0057">Aromatic amino acid biosynthesis</keyword>
<organism evidence="11 12">
    <name type="scientific">Macrococcus bovicus</name>
    <dbReference type="NCBI Taxonomy" id="69968"/>
    <lineage>
        <taxon>Bacteria</taxon>
        <taxon>Bacillati</taxon>
        <taxon>Bacillota</taxon>
        <taxon>Bacilli</taxon>
        <taxon>Bacillales</taxon>
        <taxon>Staphylococcaceae</taxon>
        <taxon>Macrococcus</taxon>
    </lineage>
</organism>
<evidence type="ECO:0000256" key="3">
    <source>
        <dbReference type="ARBA" id="ARBA00022605"/>
    </source>
</evidence>
<dbReference type="InterPro" id="IPR050071">
    <property type="entry name" value="Dehydroquinate_synthase"/>
</dbReference>
<comment type="caution">
    <text evidence="11">The sequence shown here is derived from an EMBL/GenBank/DDBJ whole genome shotgun (WGS) entry which is preliminary data.</text>
</comment>
<dbReference type="AlphaFoldDB" id="A0A4R6C271"/>
<evidence type="ECO:0000256" key="8">
    <source>
        <dbReference type="ARBA" id="ARBA00023285"/>
    </source>
</evidence>
<evidence type="ECO:0000259" key="10">
    <source>
        <dbReference type="Pfam" id="PF24621"/>
    </source>
</evidence>
<evidence type="ECO:0000313" key="11">
    <source>
        <dbReference type="EMBL" id="TDM15464.1"/>
    </source>
</evidence>
<proteinExistence type="predicted"/>
<feature type="domain" description="3-dehydroquinate synthase C-terminal" evidence="10">
    <location>
        <begin position="171"/>
        <end position="304"/>
    </location>
</feature>
<evidence type="ECO:0000256" key="6">
    <source>
        <dbReference type="ARBA" id="ARBA00023141"/>
    </source>
</evidence>
<dbReference type="InterPro" id="IPR030963">
    <property type="entry name" value="DHQ_synth_fam"/>
</dbReference>
<dbReference type="Gene3D" id="1.20.1090.10">
    <property type="entry name" value="Dehydroquinate synthase-like - alpha domain"/>
    <property type="match status" value="1"/>
</dbReference>
<dbReference type="OrthoDB" id="9806583at2"/>
<dbReference type="Pfam" id="PF01761">
    <property type="entry name" value="DHQ_synthase"/>
    <property type="match status" value="1"/>
</dbReference>
<dbReference type="CDD" id="cd08195">
    <property type="entry name" value="DHQS"/>
    <property type="match status" value="1"/>
</dbReference>
<dbReference type="EMBL" id="SCWF01000001">
    <property type="protein sequence ID" value="TDM15464.1"/>
    <property type="molecule type" value="Genomic_DNA"/>
</dbReference>
<dbReference type="InterPro" id="IPR030960">
    <property type="entry name" value="DHQS/DOIS_N"/>
</dbReference>
<evidence type="ECO:0000256" key="7">
    <source>
        <dbReference type="ARBA" id="ARBA00023239"/>
    </source>
</evidence>
<keyword evidence="5" id="KW-0520">NAD</keyword>
<dbReference type="PIRSF" id="PIRSF001455">
    <property type="entry name" value="DHQ_synth"/>
    <property type="match status" value="1"/>
</dbReference>
<comment type="cofactor">
    <cofactor evidence="2">
        <name>Co(2+)</name>
        <dbReference type="ChEBI" id="CHEBI:48828"/>
    </cofactor>
</comment>
<dbReference type="InterPro" id="IPR056179">
    <property type="entry name" value="DHQS_C"/>
</dbReference>
<protein>
    <submittedName>
        <fullName evidence="11">3-dehydroquinate synthase</fullName>
        <ecNumber evidence="11">4.2.3.4</ecNumber>
    </submittedName>
</protein>